<sequence length="281" mass="30027">MSSDEESVAARLFVSDPLTVGAEITFDADQTHYLRAVLRLGPGDALALVNGRDGEARAVIQALEKRSGRARIAAITRPFAPEPDLWLLFAPIKRARLDTIIEKATELGASRLLPTVTRRSNMGRVSLERMAAIAREATEQCERLTLPEIEEAAPLAKRLAAWPDDRLLIVADEGGEAPDALTALAPLPEGQKLALLIGPEGGFDPAERDQLKALAIAPLPRHGGAEVNAVSLTAVERFVLRVSLGPRILRADTAAVALLALVQAQGGDWRNLGPRGSELAS</sequence>
<evidence type="ECO:0000259" key="14">
    <source>
        <dbReference type="Pfam" id="PF20260"/>
    </source>
</evidence>
<reference evidence="15 16" key="1">
    <citation type="submission" date="2017-07" db="EMBL/GenBank/DDBJ databases">
        <title>Elstera cyanobacteriorum sp. nov., a novel bacterium isolated from cyanobacterial aggregates in a eutrophic lake.</title>
        <authorList>
            <person name="Cai H."/>
        </authorList>
    </citation>
    <scope>NUCLEOTIDE SEQUENCE [LARGE SCALE GENOMIC DNA]</scope>
    <source>
        <strain evidence="15 16">TH019</strain>
    </source>
</reference>
<evidence type="ECO:0000313" key="16">
    <source>
        <dbReference type="Proteomes" id="UP000216361"/>
    </source>
</evidence>
<dbReference type="Gene3D" id="2.40.240.20">
    <property type="entry name" value="Hypothetical PUA domain-like, domain 1"/>
    <property type="match status" value="1"/>
</dbReference>
<name>A0A255XMH1_9PROT</name>
<dbReference type="InterPro" id="IPR046886">
    <property type="entry name" value="RsmE_MTase_dom"/>
</dbReference>
<dbReference type="InterPro" id="IPR029028">
    <property type="entry name" value="Alpha/beta_knot_MTases"/>
</dbReference>
<dbReference type="PANTHER" id="PTHR30027">
    <property type="entry name" value="RIBOSOMAL RNA SMALL SUBUNIT METHYLTRANSFERASE E"/>
    <property type="match status" value="1"/>
</dbReference>
<dbReference type="GO" id="GO:0070475">
    <property type="term" value="P:rRNA base methylation"/>
    <property type="evidence" value="ECO:0007669"/>
    <property type="project" value="TreeGrafter"/>
</dbReference>
<dbReference type="GO" id="GO:0005737">
    <property type="term" value="C:cytoplasm"/>
    <property type="evidence" value="ECO:0007669"/>
    <property type="project" value="UniProtKB-SubCell"/>
</dbReference>
<dbReference type="SUPFAM" id="SSF88697">
    <property type="entry name" value="PUA domain-like"/>
    <property type="match status" value="1"/>
</dbReference>
<proteinExistence type="inferred from homology"/>
<dbReference type="CDD" id="cd18084">
    <property type="entry name" value="RsmE-like"/>
    <property type="match status" value="1"/>
</dbReference>
<evidence type="ECO:0000256" key="3">
    <source>
        <dbReference type="ARBA" id="ARBA00012328"/>
    </source>
</evidence>
<accession>A0A255XMH1</accession>
<comment type="function">
    <text evidence="10 12">Specifically methylates the N3 position of the uracil ring of uridine 1498 (m3U1498) in 16S rRNA. Acts on the fully assembled 30S ribosomal subunit.</text>
</comment>
<keyword evidence="6 12" id="KW-0698">rRNA processing</keyword>
<feature type="domain" description="Ribosomal RNA small subunit methyltransferase E methyltransferase" evidence="13">
    <location>
        <begin position="82"/>
        <end position="217"/>
    </location>
</feature>
<evidence type="ECO:0000313" key="15">
    <source>
        <dbReference type="EMBL" id="OYQ18168.1"/>
    </source>
</evidence>
<dbReference type="PANTHER" id="PTHR30027:SF3">
    <property type="entry name" value="16S RRNA (URACIL(1498)-N(3))-METHYLTRANSFERASE"/>
    <property type="match status" value="1"/>
</dbReference>
<evidence type="ECO:0000256" key="1">
    <source>
        <dbReference type="ARBA" id="ARBA00004496"/>
    </source>
</evidence>
<evidence type="ECO:0000256" key="6">
    <source>
        <dbReference type="ARBA" id="ARBA00022552"/>
    </source>
</evidence>
<evidence type="ECO:0000256" key="11">
    <source>
        <dbReference type="ARBA" id="ARBA00047944"/>
    </source>
</evidence>
<dbReference type="SUPFAM" id="SSF75217">
    <property type="entry name" value="alpha/beta knot"/>
    <property type="match status" value="1"/>
</dbReference>
<dbReference type="Pfam" id="PF20260">
    <property type="entry name" value="PUA_4"/>
    <property type="match status" value="1"/>
</dbReference>
<keyword evidence="16" id="KW-1185">Reference proteome</keyword>
<evidence type="ECO:0000256" key="8">
    <source>
        <dbReference type="ARBA" id="ARBA00022679"/>
    </source>
</evidence>
<dbReference type="Proteomes" id="UP000216361">
    <property type="component" value="Unassembled WGS sequence"/>
</dbReference>
<keyword evidence="5 12" id="KW-0963">Cytoplasm</keyword>
<dbReference type="InterPro" id="IPR046887">
    <property type="entry name" value="RsmE_PUA-like"/>
</dbReference>
<evidence type="ECO:0000256" key="2">
    <source>
        <dbReference type="ARBA" id="ARBA00005528"/>
    </source>
</evidence>
<dbReference type="InterPro" id="IPR015947">
    <property type="entry name" value="PUA-like_sf"/>
</dbReference>
<evidence type="ECO:0000256" key="7">
    <source>
        <dbReference type="ARBA" id="ARBA00022603"/>
    </source>
</evidence>
<dbReference type="EMBL" id="NOXS01000033">
    <property type="protein sequence ID" value="OYQ18168.1"/>
    <property type="molecule type" value="Genomic_DNA"/>
</dbReference>
<dbReference type="PIRSF" id="PIRSF015601">
    <property type="entry name" value="MTase_slr0722"/>
    <property type="match status" value="1"/>
</dbReference>
<dbReference type="NCBIfam" id="NF008696">
    <property type="entry name" value="PRK11713.3-5"/>
    <property type="match status" value="1"/>
</dbReference>
<dbReference type="InterPro" id="IPR006700">
    <property type="entry name" value="RsmE"/>
</dbReference>
<evidence type="ECO:0000259" key="13">
    <source>
        <dbReference type="Pfam" id="PF04452"/>
    </source>
</evidence>
<dbReference type="EC" id="2.1.1.193" evidence="3 12"/>
<keyword evidence="8 12" id="KW-0808">Transferase</keyword>
<dbReference type="RefSeq" id="WP_094409729.1">
    <property type="nucleotide sequence ID" value="NZ_BMJZ01000002.1"/>
</dbReference>
<dbReference type="NCBIfam" id="TIGR00046">
    <property type="entry name" value="RsmE family RNA methyltransferase"/>
    <property type="match status" value="1"/>
</dbReference>
<evidence type="ECO:0000256" key="9">
    <source>
        <dbReference type="ARBA" id="ARBA00022691"/>
    </source>
</evidence>
<gene>
    <name evidence="15" type="ORF">CHR90_14530</name>
</gene>
<dbReference type="AlphaFoldDB" id="A0A255XMH1"/>
<dbReference type="Pfam" id="PF04452">
    <property type="entry name" value="Methyltrans_RNA"/>
    <property type="match status" value="1"/>
</dbReference>
<comment type="subcellular location">
    <subcellularLocation>
        <location evidence="1 12">Cytoplasm</location>
    </subcellularLocation>
</comment>
<evidence type="ECO:0000256" key="5">
    <source>
        <dbReference type="ARBA" id="ARBA00022490"/>
    </source>
</evidence>
<dbReference type="InterPro" id="IPR029026">
    <property type="entry name" value="tRNA_m1G_MTases_N"/>
</dbReference>
<comment type="catalytic activity">
    <reaction evidence="11 12">
        <text>uridine(1498) in 16S rRNA + S-adenosyl-L-methionine = N(3)-methyluridine(1498) in 16S rRNA + S-adenosyl-L-homocysteine + H(+)</text>
        <dbReference type="Rhea" id="RHEA:42920"/>
        <dbReference type="Rhea" id="RHEA-COMP:10283"/>
        <dbReference type="Rhea" id="RHEA-COMP:10284"/>
        <dbReference type="ChEBI" id="CHEBI:15378"/>
        <dbReference type="ChEBI" id="CHEBI:57856"/>
        <dbReference type="ChEBI" id="CHEBI:59789"/>
        <dbReference type="ChEBI" id="CHEBI:65315"/>
        <dbReference type="ChEBI" id="CHEBI:74502"/>
        <dbReference type="EC" id="2.1.1.193"/>
    </reaction>
</comment>
<feature type="domain" description="Ribosomal RNA small subunit methyltransferase E PUA-like" evidence="14">
    <location>
        <begin position="27"/>
        <end position="71"/>
    </location>
</feature>
<evidence type="ECO:0000256" key="4">
    <source>
        <dbReference type="ARBA" id="ARBA00013673"/>
    </source>
</evidence>
<dbReference type="OrthoDB" id="9815641at2"/>
<protein>
    <recommendedName>
        <fullName evidence="4 12">Ribosomal RNA small subunit methyltransferase E</fullName>
        <ecNumber evidence="3 12">2.1.1.193</ecNumber>
    </recommendedName>
</protein>
<evidence type="ECO:0000256" key="10">
    <source>
        <dbReference type="ARBA" id="ARBA00025699"/>
    </source>
</evidence>
<comment type="similarity">
    <text evidence="2 12">Belongs to the RNA methyltransferase RsmE family.</text>
</comment>
<dbReference type="GO" id="GO:0070042">
    <property type="term" value="F:rRNA (uridine-N3-)-methyltransferase activity"/>
    <property type="evidence" value="ECO:0007669"/>
    <property type="project" value="TreeGrafter"/>
</dbReference>
<keyword evidence="7 12" id="KW-0489">Methyltransferase</keyword>
<keyword evidence="9 12" id="KW-0949">S-adenosyl-L-methionine</keyword>
<organism evidence="15 16">
    <name type="scientific">Elstera cyanobacteriorum</name>
    <dbReference type="NCBI Taxonomy" id="2022747"/>
    <lineage>
        <taxon>Bacteria</taxon>
        <taxon>Pseudomonadati</taxon>
        <taxon>Pseudomonadota</taxon>
        <taxon>Alphaproteobacteria</taxon>
        <taxon>Rhodospirillales</taxon>
        <taxon>Rhodospirillaceae</taxon>
        <taxon>Elstera</taxon>
    </lineage>
</organism>
<comment type="caution">
    <text evidence="15">The sequence shown here is derived from an EMBL/GenBank/DDBJ whole genome shotgun (WGS) entry which is preliminary data.</text>
</comment>
<evidence type="ECO:0000256" key="12">
    <source>
        <dbReference type="PIRNR" id="PIRNR015601"/>
    </source>
</evidence>
<dbReference type="Gene3D" id="3.40.1280.10">
    <property type="match status" value="1"/>
</dbReference>